<dbReference type="InterPro" id="IPR029063">
    <property type="entry name" value="SAM-dependent_MTases_sf"/>
</dbReference>
<proteinExistence type="inferred from homology"/>
<feature type="region of interest" description="Disordered" evidence="8">
    <location>
        <begin position="26"/>
        <end position="58"/>
    </location>
</feature>
<name>A0A7S3A437_9RHOD</name>
<dbReference type="PANTHER" id="PTHR11579:SF0">
    <property type="entry name" value="PROTEIN-L-ISOASPARTATE(D-ASPARTATE) O-METHYLTRANSFERASE"/>
    <property type="match status" value="1"/>
</dbReference>
<dbReference type="AlphaFoldDB" id="A0A7S3A437"/>
<accession>A0A7S3A437</accession>
<dbReference type="InterPro" id="IPR011333">
    <property type="entry name" value="SKP1/BTB/POZ_sf"/>
</dbReference>
<sequence length="553" mass="61461">MARRLRTVAFSEDEREATLRIVRALMVTDSQTESASETEEEDESEEEAEEPSREQDSEDELIPGAHALMLPPADHSGIESTMQNIFSLVHSGIDSFTSSYASSALGNEGVISQLKRRKFLVSEQVEESFRTCPRDVFVPDSQKAVSYDMSPLRLTEYEFNISAPDVYANALEVLEFKEGDRFLDIGSGCGQLTAMGAVLCGKTGSALGIDLSEKTVSFARSNVEKLKVESPRFVEKACDVEFMIANVFLLDVESLPSKDNDGRFDKIHCGASCPPSRLNALVALLRPGGSLVTPCGKVMLLTKKHMNGSTTQKNVAAVIYGPLIVPSDLEVIMHMYRLSIGKASRLEGHKTMIEADLNGMVSVEKVRDLFMSHEGSDFTFVVEENGMEYKIPAHKAVLSSRSGHFRALFNSNMKDCVCASTTPPEEYSRADLIECLRYMYTETANVNVENCVQLLRLSKFYDVSSGIFRLCEEVLYSSLDTSNAASILHLSNWYSCENLKNCTTQFILDNLDEVRRSEDWGHLDRDVVEDVLIEASKRNNMIIHLINSFGQSA</sequence>
<evidence type="ECO:0000256" key="3">
    <source>
        <dbReference type="ARBA" id="ARBA00011890"/>
    </source>
</evidence>
<keyword evidence="6" id="KW-0808">Transferase</keyword>
<keyword evidence="4" id="KW-0963">Cytoplasm</keyword>
<dbReference type="PANTHER" id="PTHR11579">
    <property type="entry name" value="PROTEIN-L-ISOASPARTATE O-METHYLTRANSFERASE"/>
    <property type="match status" value="1"/>
</dbReference>
<comment type="similarity">
    <text evidence="2">Belongs to the methyltransferase superfamily. L-isoaspartyl/D-aspartyl protein methyltransferase family.</text>
</comment>
<gene>
    <name evidence="10" type="ORF">RMAR00112_LOCUS27241</name>
</gene>
<dbReference type="InterPro" id="IPR000682">
    <property type="entry name" value="PCMT"/>
</dbReference>
<evidence type="ECO:0000256" key="8">
    <source>
        <dbReference type="SAM" id="MobiDB-lite"/>
    </source>
</evidence>
<dbReference type="CDD" id="cd14733">
    <property type="entry name" value="BACK"/>
    <property type="match status" value="1"/>
</dbReference>
<dbReference type="GO" id="GO:0005737">
    <property type="term" value="C:cytoplasm"/>
    <property type="evidence" value="ECO:0007669"/>
    <property type="project" value="UniProtKB-SubCell"/>
</dbReference>
<dbReference type="CDD" id="cd18186">
    <property type="entry name" value="BTB_POZ_ZBTB_KLHL-like"/>
    <property type="match status" value="1"/>
</dbReference>
<comment type="subcellular location">
    <subcellularLocation>
        <location evidence="1">Cytoplasm</location>
    </subcellularLocation>
</comment>
<organism evidence="10">
    <name type="scientific">Rhodosorus marinus</name>
    <dbReference type="NCBI Taxonomy" id="101924"/>
    <lineage>
        <taxon>Eukaryota</taxon>
        <taxon>Rhodophyta</taxon>
        <taxon>Stylonematophyceae</taxon>
        <taxon>Stylonematales</taxon>
        <taxon>Stylonemataceae</taxon>
        <taxon>Rhodosorus</taxon>
    </lineage>
</organism>
<dbReference type="InterPro" id="IPR011705">
    <property type="entry name" value="BACK"/>
</dbReference>
<evidence type="ECO:0000256" key="5">
    <source>
        <dbReference type="ARBA" id="ARBA00022603"/>
    </source>
</evidence>
<dbReference type="SUPFAM" id="SSF53335">
    <property type="entry name" value="S-adenosyl-L-methionine-dependent methyltransferases"/>
    <property type="match status" value="1"/>
</dbReference>
<dbReference type="SUPFAM" id="SSF54695">
    <property type="entry name" value="POZ domain"/>
    <property type="match status" value="1"/>
</dbReference>
<evidence type="ECO:0000256" key="2">
    <source>
        <dbReference type="ARBA" id="ARBA00005369"/>
    </source>
</evidence>
<dbReference type="CDD" id="cd02440">
    <property type="entry name" value="AdoMet_MTases"/>
    <property type="match status" value="1"/>
</dbReference>
<dbReference type="Pfam" id="PF00651">
    <property type="entry name" value="BTB"/>
    <property type="match status" value="1"/>
</dbReference>
<evidence type="ECO:0000256" key="1">
    <source>
        <dbReference type="ARBA" id="ARBA00004496"/>
    </source>
</evidence>
<dbReference type="Gene3D" id="3.40.50.150">
    <property type="entry name" value="Vaccinia Virus protein VP39"/>
    <property type="match status" value="1"/>
</dbReference>
<evidence type="ECO:0000313" key="10">
    <source>
        <dbReference type="EMBL" id="CAE0059176.1"/>
    </source>
</evidence>
<dbReference type="Pfam" id="PF07707">
    <property type="entry name" value="BACK"/>
    <property type="match status" value="1"/>
</dbReference>
<feature type="compositionally biased region" description="Acidic residues" evidence="8">
    <location>
        <begin position="36"/>
        <end position="49"/>
    </location>
</feature>
<evidence type="ECO:0000259" key="9">
    <source>
        <dbReference type="PROSITE" id="PS50097"/>
    </source>
</evidence>
<dbReference type="EC" id="2.1.1.77" evidence="3"/>
<dbReference type="Gene3D" id="1.25.40.420">
    <property type="match status" value="1"/>
</dbReference>
<keyword evidence="7" id="KW-0949">S-adenosyl-L-methionine</keyword>
<protein>
    <recommendedName>
        <fullName evidence="3">protein-L-isoaspartate(D-aspartate) O-methyltransferase</fullName>
        <ecNumber evidence="3">2.1.1.77</ecNumber>
    </recommendedName>
</protein>
<dbReference type="InterPro" id="IPR000210">
    <property type="entry name" value="BTB/POZ_dom"/>
</dbReference>
<keyword evidence="5" id="KW-0489">Methyltransferase</keyword>
<evidence type="ECO:0000256" key="6">
    <source>
        <dbReference type="ARBA" id="ARBA00022679"/>
    </source>
</evidence>
<evidence type="ECO:0000256" key="7">
    <source>
        <dbReference type="ARBA" id="ARBA00022691"/>
    </source>
</evidence>
<feature type="domain" description="BTB" evidence="9">
    <location>
        <begin position="376"/>
        <end position="448"/>
    </location>
</feature>
<dbReference type="EMBL" id="HBHW01035463">
    <property type="protein sequence ID" value="CAE0059176.1"/>
    <property type="molecule type" value="Transcribed_RNA"/>
</dbReference>
<dbReference type="Gene3D" id="3.30.710.10">
    <property type="entry name" value="Potassium Channel Kv1.1, Chain A"/>
    <property type="match status" value="1"/>
</dbReference>
<reference evidence="10" key="1">
    <citation type="submission" date="2021-01" db="EMBL/GenBank/DDBJ databases">
        <authorList>
            <person name="Corre E."/>
            <person name="Pelletier E."/>
            <person name="Niang G."/>
            <person name="Scheremetjew M."/>
            <person name="Finn R."/>
            <person name="Kale V."/>
            <person name="Holt S."/>
            <person name="Cochrane G."/>
            <person name="Meng A."/>
            <person name="Brown T."/>
            <person name="Cohen L."/>
        </authorList>
    </citation>
    <scope>NUCLEOTIDE SEQUENCE</scope>
    <source>
        <strain evidence="10">CCMP 769</strain>
    </source>
</reference>
<dbReference type="Pfam" id="PF01135">
    <property type="entry name" value="PCMT"/>
    <property type="match status" value="1"/>
</dbReference>
<evidence type="ECO:0000256" key="4">
    <source>
        <dbReference type="ARBA" id="ARBA00022490"/>
    </source>
</evidence>
<dbReference type="SMART" id="SM00225">
    <property type="entry name" value="BTB"/>
    <property type="match status" value="1"/>
</dbReference>
<dbReference type="PROSITE" id="PS50097">
    <property type="entry name" value="BTB"/>
    <property type="match status" value="1"/>
</dbReference>
<dbReference type="GO" id="GO:0004719">
    <property type="term" value="F:protein-L-isoaspartate (D-aspartate) O-methyltransferase activity"/>
    <property type="evidence" value="ECO:0007669"/>
    <property type="project" value="UniProtKB-EC"/>
</dbReference>
<dbReference type="GO" id="GO:0032259">
    <property type="term" value="P:methylation"/>
    <property type="evidence" value="ECO:0007669"/>
    <property type="project" value="UniProtKB-KW"/>
</dbReference>